<gene>
    <name evidence="2" type="ORF">DERF_011682</name>
</gene>
<evidence type="ECO:0000313" key="2">
    <source>
        <dbReference type="EMBL" id="KAH9506977.1"/>
    </source>
</evidence>
<protein>
    <submittedName>
        <fullName evidence="2">Uncharacterized protein</fullName>
    </submittedName>
</protein>
<sequence length="62" mass="6992">MISSMAPWPSSSSSSSSYAICHMGKQRHNYHIYPMIMIAEKNQTKQNNQPLKSNPSSVITHQ</sequence>
<feature type="region of interest" description="Disordered" evidence="1">
    <location>
        <begin position="41"/>
        <end position="62"/>
    </location>
</feature>
<keyword evidence="3" id="KW-1185">Reference proteome</keyword>
<evidence type="ECO:0000256" key="1">
    <source>
        <dbReference type="SAM" id="MobiDB-lite"/>
    </source>
</evidence>
<dbReference type="Proteomes" id="UP000790347">
    <property type="component" value="Unassembled WGS sequence"/>
</dbReference>
<organism evidence="2 3">
    <name type="scientific">Dermatophagoides farinae</name>
    <name type="common">American house dust mite</name>
    <dbReference type="NCBI Taxonomy" id="6954"/>
    <lineage>
        <taxon>Eukaryota</taxon>
        <taxon>Metazoa</taxon>
        <taxon>Ecdysozoa</taxon>
        <taxon>Arthropoda</taxon>
        <taxon>Chelicerata</taxon>
        <taxon>Arachnida</taxon>
        <taxon>Acari</taxon>
        <taxon>Acariformes</taxon>
        <taxon>Sarcoptiformes</taxon>
        <taxon>Astigmata</taxon>
        <taxon>Psoroptidia</taxon>
        <taxon>Analgoidea</taxon>
        <taxon>Pyroglyphidae</taxon>
        <taxon>Dermatophagoidinae</taxon>
        <taxon>Dermatophagoides</taxon>
    </lineage>
</organism>
<accession>A0A922L1V8</accession>
<reference evidence="2" key="1">
    <citation type="submission" date="2013-05" db="EMBL/GenBank/DDBJ databases">
        <authorList>
            <person name="Yim A.K.Y."/>
            <person name="Chan T.F."/>
            <person name="Ji K.M."/>
            <person name="Liu X.Y."/>
            <person name="Zhou J.W."/>
            <person name="Li R.Q."/>
            <person name="Yang K.Y."/>
            <person name="Li J."/>
            <person name="Li M."/>
            <person name="Law P.T.W."/>
            <person name="Wu Y.L."/>
            <person name="Cai Z.L."/>
            <person name="Qin H."/>
            <person name="Bao Y."/>
            <person name="Leung R.K.K."/>
            <person name="Ng P.K.S."/>
            <person name="Zou J."/>
            <person name="Zhong X.J."/>
            <person name="Ran P.X."/>
            <person name="Zhong N.S."/>
            <person name="Liu Z.G."/>
            <person name="Tsui S.K.W."/>
        </authorList>
    </citation>
    <scope>NUCLEOTIDE SEQUENCE</scope>
    <source>
        <strain evidence="2">Derf</strain>
        <tissue evidence="2">Whole organism</tissue>
    </source>
</reference>
<evidence type="ECO:0000313" key="3">
    <source>
        <dbReference type="Proteomes" id="UP000790347"/>
    </source>
</evidence>
<comment type="caution">
    <text evidence="2">The sequence shown here is derived from an EMBL/GenBank/DDBJ whole genome shotgun (WGS) entry which is preliminary data.</text>
</comment>
<feature type="compositionally biased region" description="Polar residues" evidence="1">
    <location>
        <begin position="44"/>
        <end position="62"/>
    </location>
</feature>
<reference evidence="2" key="2">
    <citation type="journal article" date="2022" name="Res Sq">
        <title>Comparative Genomics Reveals Insights into the Divergent Evolution of Astigmatic Mites and Household Pest Adaptations.</title>
        <authorList>
            <person name="Xiong Q."/>
            <person name="Wan A.T.-Y."/>
            <person name="Liu X.-Y."/>
            <person name="Fung C.S.-H."/>
            <person name="Xiao X."/>
            <person name="Malainual N."/>
            <person name="Hou J."/>
            <person name="Wang L."/>
            <person name="Wang M."/>
            <person name="Yang K."/>
            <person name="Cui Y."/>
            <person name="Leung E."/>
            <person name="Nong W."/>
            <person name="Shin S.-K."/>
            <person name="Au S."/>
            <person name="Jeong K.Y."/>
            <person name="Chew F.T."/>
            <person name="Hui J."/>
            <person name="Leung T.F."/>
            <person name="Tungtrongchitr A."/>
            <person name="Zhong N."/>
            <person name="Liu Z."/>
            <person name="Tsui S."/>
        </authorList>
    </citation>
    <scope>NUCLEOTIDE SEQUENCE</scope>
    <source>
        <strain evidence="2">Derf</strain>
        <tissue evidence="2">Whole organism</tissue>
    </source>
</reference>
<proteinExistence type="predicted"/>
<dbReference type="AlphaFoldDB" id="A0A922L1V8"/>
<dbReference type="EMBL" id="ASGP02000005">
    <property type="protein sequence ID" value="KAH9506977.1"/>
    <property type="molecule type" value="Genomic_DNA"/>
</dbReference>
<name>A0A922L1V8_DERFA</name>